<dbReference type="Gene3D" id="3.30.565.10">
    <property type="entry name" value="Histidine kinase-like ATPase, C-terminal domain"/>
    <property type="match status" value="1"/>
</dbReference>
<accession>A0A5J6J7Z0</accession>
<evidence type="ECO:0008006" key="3">
    <source>
        <dbReference type="Google" id="ProtNLM"/>
    </source>
</evidence>
<name>A0A5J6J7Z0_STRVI</name>
<protein>
    <recommendedName>
        <fullName evidence="3">ATP-binding protein</fullName>
    </recommendedName>
</protein>
<dbReference type="AlphaFoldDB" id="A0A5J6J7Z0"/>
<dbReference type="KEGG" id="svn:CP980_00260"/>
<gene>
    <name evidence="1" type="ORF">CP980_00260</name>
</gene>
<dbReference type="InterPro" id="IPR036890">
    <property type="entry name" value="HATPase_C_sf"/>
</dbReference>
<evidence type="ECO:0000313" key="1">
    <source>
        <dbReference type="EMBL" id="QEV43726.1"/>
    </source>
</evidence>
<keyword evidence="2" id="KW-1185">Reference proteome</keyword>
<sequence length="78" mass="8369">MRPRPGGLLRRITAGADTVTVEVRDRSTAPPLLKPWARGEPSGFGWPLVNQLASTDVRTHHDGKTVTATLTTAPTGRP</sequence>
<proteinExistence type="predicted"/>
<dbReference type="EMBL" id="CP023692">
    <property type="protein sequence ID" value="QEV43726.1"/>
    <property type="molecule type" value="Genomic_DNA"/>
</dbReference>
<dbReference type="Proteomes" id="UP000325563">
    <property type="component" value="Chromosome"/>
</dbReference>
<evidence type="ECO:0000313" key="2">
    <source>
        <dbReference type="Proteomes" id="UP000325563"/>
    </source>
</evidence>
<organism evidence="1 2">
    <name type="scientific">Streptomyces vinaceus</name>
    <dbReference type="NCBI Taxonomy" id="1960"/>
    <lineage>
        <taxon>Bacteria</taxon>
        <taxon>Bacillati</taxon>
        <taxon>Actinomycetota</taxon>
        <taxon>Actinomycetes</taxon>
        <taxon>Kitasatosporales</taxon>
        <taxon>Streptomycetaceae</taxon>
        <taxon>Streptomyces</taxon>
    </lineage>
</organism>
<reference evidence="1 2" key="1">
    <citation type="submission" date="2017-09" db="EMBL/GenBank/DDBJ databases">
        <authorList>
            <person name="Lee N."/>
            <person name="Cho B.-K."/>
        </authorList>
    </citation>
    <scope>NUCLEOTIDE SEQUENCE [LARGE SCALE GENOMIC DNA]</scope>
    <source>
        <strain evidence="1 2">ATCC 27476</strain>
    </source>
</reference>